<evidence type="ECO:0000256" key="1">
    <source>
        <dbReference type="SAM" id="MobiDB-lite"/>
    </source>
</evidence>
<evidence type="ECO:0000313" key="4">
    <source>
        <dbReference type="Proteomes" id="UP000193144"/>
    </source>
</evidence>
<dbReference type="InterPro" id="IPR010730">
    <property type="entry name" value="HET"/>
</dbReference>
<sequence length="574" mass="64824">MARHLASLCSSCSGIFGSAATLDECGVYMEGLVDFTYPSPCNLCSIMWSQERHRFGRTELLGESYSYSRVWYRIMRMGSGDGSLGLHFAFEHFFVPKLVILPTHEGRLISCSQNLTQTTRSEASIAFLRSKLLACQESHAQCNRMLPSEKGWHPSRLLEVRKGNPHTLHLRNREEIPPTPYFTLSHCWGNSQPARLTALTEGRFRTGVPIDELPQTFRDAVDVCVNMSTVYLWIDSMCIFQDSLADWDKEAAEMRKVYSYASCNIAATGATDSSIGLFFDRDVIGESPFWIAPKWPIHVLKGLRIENYGPKVFMVPLDQWLSNVDRGPLNQRAWVQQERFLSRRIMHFTCRQIFWECLEDRSSELYPEGIPSFALPDQSSDVHGLKSILRLGHSSSREGREDAYVAWKNFLQGYTKCGLSVESDKFPAIKGIVEGFATIMDDTFVAGLWKSRLVDELCWRSSGSFSTQPQFSSKWRAPTWSWAKMDQAADLSWGTRCCLVKVEHIDFEANSSGQLKKASLTLRGQVSNGTTCSGGLEPIQYHSGKTGPHNTANVDWDDPRQRHSEPMAGGTTHF</sequence>
<name>A0A1Y1ZRS9_9PLEO</name>
<accession>A0A1Y1ZRS9</accession>
<proteinExistence type="predicted"/>
<keyword evidence="4" id="KW-1185">Reference proteome</keyword>
<dbReference type="STRING" id="1231657.A0A1Y1ZRS9"/>
<evidence type="ECO:0000259" key="2">
    <source>
        <dbReference type="Pfam" id="PF06985"/>
    </source>
</evidence>
<gene>
    <name evidence="3" type="ORF">BCR34DRAFT_649984</name>
</gene>
<reference evidence="3 4" key="1">
    <citation type="submission" date="2016-07" db="EMBL/GenBank/DDBJ databases">
        <title>Pervasive Adenine N6-methylation of Active Genes in Fungi.</title>
        <authorList>
            <consortium name="DOE Joint Genome Institute"/>
            <person name="Mondo S.J."/>
            <person name="Dannebaum R.O."/>
            <person name="Kuo R.C."/>
            <person name="Labutti K."/>
            <person name="Haridas S."/>
            <person name="Kuo A."/>
            <person name="Salamov A."/>
            <person name="Ahrendt S.R."/>
            <person name="Lipzen A."/>
            <person name="Sullivan W."/>
            <person name="Andreopoulos W.B."/>
            <person name="Clum A."/>
            <person name="Lindquist E."/>
            <person name="Daum C."/>
            <person name="Ramamoorthy G.K."/>
            <person name="Gryganskyi A."/>
            <person name="Culley D."/>
            <person name="Magnuson J.K."/>
            <person name="James T.Y."/>
            <person name="O'Malley M.A."/>
            <person name="Stajich J.E."/>
            <person name="Spatafora J.W."/>
            <person name="Visel A."/>
            <person name="Grigoriev I.V."/>
        </authorList>
    </citation>
    <scope>NUCLEOTIDE SEQUENCE [LARGE SCALE GENOMIC DNA]</scope>
    <source>
        <strain evidence="3 4">CBS 115471</strain>
    </source>
</reference>
<protein>
    <submittedName>
        <fullName evidence="3">Heterokaryon incompatibility protein-domain-containing protein</fullName>
    </submittedName>
</protein>
<comment type="caution">
    <text evidence="3">The sequence shown here is derived from an EMBL/GenBank/DDBJ whole genome shotgun (WGS) entry which is preliminary data.</text>
</comment>
<dbReference type="OrthoDB" id="2958217at2759"/>
<feature type="region of interest" description="Disordered" evidence="1">
    <location>
        <begin position="537"/>
        <end position="574"/>
    </location>
</feature>
<dbReference type="EMBL" id="MCFA01000046">
    <property type="protein sequence ID" value="ORY12914.1"/>
    <property type="molecule type" value="Genomic_DNA"/>
</dbReference>
<dbReference type="Pfam" id="PF06985">
    <property type="entry name" value="HET"/>
    <property type="match status" value="1"/>
</dbReference>
<evidence type="ECO:0000313" key="3">
    <source>
        <dbReference type="EMBL" id="ORY12914.1"/>
    </source>
</evidence>
<dbReference type="PANTHER" id="PTHR33112">
    <property type="entry name" value="DOMAIN PROTEIN, PUTATIVE-RELATED"/>
    <property type="match status" value="1"/>
</dbReference>
<dbReference type="PANTHER" id="PTHR33112:SF10">
    <property type="entry name" value="TOL"/>
    <property type="match status" value="1"/>
</dbReference>
<feature type="domain" description="Heterokaryon incompatibility" evidence="2">
    <location>
        <begin position="181"/>
        <end position="338"/>
    </location>
</feature>
<dbReference type="AlphaFoldDB" id="A0A1Y1ZRS9"/>
<dbReference type="Proteomes" id="UP000193144">
    <property type="component" value="Unassembled WGS sequence"/>
</dbReference>
<organism evidence="3 4">
    <name type="scientific">Clohesyomyces aquaticus</name>
    <dbReference type="NCBI Taxonomy" id="1231657"/>
    <lineage>
        <taxon>Eukaryota</taxon>
        <taxon>Fungi</taxon>
        <taxon>Dikarya</taxon>
        <taxon>Ascomycota</taxon>
        <taxon>Pezizomycotina</taxon>
        <taxon>Dothideomycetes</taxon>
        <taxon>Pleosporomycetidae</taxon>
        <taxon>Pleosporales</taxon>
        <taxon>Lindgomycetaceae</taxon>
        <taxon>Clohesyomyces</taxon>
    </lineage>
</organism>